<dbReference type="SUPFAM" id="SSF55729">
    <property type="entry name" value="Acyl-CoA N-acyltransferases (Nat)"/>
    <property type="match status" value="1"/>
</dbReference>
<reference evidence="2 3" key="1">
    <citation type="submission" date="2014-06" db="EMBL/GenBank/DDBJ databases">
        <title>Draft genome sequence of Bacillus manliponensis JCM 15802 (MCCC 1A00708).</title>
        <authorList>
            <person name="Lai Q."/>
            <person name="Liu Y."/>
            <person name="Shao Z."/>
        </authorList>
    </citation>
    <scope>NUCLEOTIDE SEQUENCE [LARGE SCALE GENOMIC DNA]</scope>
    <source>
        <strain evidence="2 3">JCM 15802</strain>
    </source>
</reference>
<dbReference type="EMBL" id="JOTN01000006">
    <property type="protein sequence ID" value="KEK19700.1"/>
    <property type="molecule type" value="Genomic_DNA"/>
</dbReference>
<dbReference type="InterPro" id="IPR000182">
    <property type="entry name" value="GNAT_dom"/>
</dbReference>
<dbReference type="CDD" id="cd04301">
    <property type="entry name" value="NAT_SF"/>
    <property type="match status" value="1"/>
</dbReference>
<dbReference type="AlphaFoldDB" id="A0A073JZM1"/>
<keyword evidence="2" id="KW-0808">Transferase</keyword>
<dbReference type="PROSITE" id="PS51186">
    <property type="entry name" value="GNAT"/>
    <property type="match status" value="1"/>
</dbReference>
<dbReference type="Pfam" id="PF00583">
    <property type="entry name" value="Acetyltransf_1"/>
    <property type="match status" value="1"/>
</dbReference>
<dbReference type="OrthoDB" id="6382410at2"/>
<dbReference type="InterPro" id="IPR016181">
    <property type="entry name" value="Acyl_CoA_acyltransferase"/>
</dbReference>
<name>A0A073JZM1_9BACI</name>
<evidence type="ECO:0000313" key="3">
    <source>
        <dbReference type="Proteomes" id="UP000027822"/>
    </source>
</evidence>
<comment type="caution">
    <text evidence="2">The sequence shown here is derived from an EMBL/GenBank/DDBJ whole genome shotgun (WGS) entry which is preliminary data.</text>
</comment>
<sequence>MNFITLDKFQFKLAKEEDSHLIIDMLKGIAQWMKNNEINQWQYLLRGGDDEEIKQAILDEKTYILLDSNKLIATFTLSSVQSEWDEHIFGKEVDLDSLYLHRFAVIPTHMKQGIGESILVWIQQNVRDKKYLKLDCVANNKKLNNFYKNNGFEYLGETDGHSKFQKKLR</sequence>
<keyword evidence="3" id="KW-1185">Reference proteome</keyword>
<gene>
    <name evidence="2" type="ORF">BAMA_20865</name>
</gene>
<dbReference type="RefSeq" id="WP_034638519.1">
    <property type="nucleotide sequence ID" value="NZ_CBCSJC010000015.1"/>
</dbReference>
<dbReference type="eggNOG" id="COG0456">
    <property type="taxonomic scope" value="Bacteria"/>
</dbReference>
<evidence type="ECO:0000313" key="2">
    <source>
        <dbReference type="EMBL" id="KEK19700.1"/>
    </source>
</evidence>
<dbReference type="GO" id="GO:0016747">
    <property type="term" value="F:acyltransferase activity, transferring groups other than amino-acyl groups"/>
    <property type="evidence" value="ECO:0007669"/>
    <property type="project" value="InterPro"/>
</dbReference>
<organism evidence="2 3">
    <name type="scientific">Bacillus manliponensis</name>
    <dbReference type="NCBI Taxonomy" id="574376"/>
    <lineage>
        <taxon>Bacteria</taxon>
        <taxon>Bacillati</taxon>
        <taxon>Bacillota</taxon>
        <taxon>Bacilli</taxon>
        <taxon>Bacillales</taxon>
        <taxon>Bacillaceae</taxon>
        <taxon>Bacillus</taxon>
        <taxon>Bacillus cereus group</taxon>
    </lineage>
</organism>
<dbReference type="Proteomes" id="UP000027822">
    <property type="component" value="Unassembled WGS sequence"/>
</dbReference>
<evidence type="ECO:0000259" key="1">
    <source>
        <dbReference type="PROSITE" id="PS51186"/>
    </source>
</evidence>
<dbReference type="Gene3D" id="3.40.630.30">
    <property type="match status" value="1"/>
</dbReference>
<dbReference type="STRING" id="574376.BAMA_20865"/>
<protein>
    <submittedName>
        <fullName evidence="2">Acetyltransferase</fullName>
    </submittedName>
</protein>
<proteinExistence type="predicted"/>
<feature type="domain" description="N-acetyltransferase" evidence="1">
    <location>
        <begin position="9"/>
        <end position="169"/>
    </location>
</feature>
<accession>A0A073JZM1</accession>